<protein>
    <submittedName>
        <fullName evidence="2">Uncharacterized protein</fullName>
    </submittedName>
</protein>
<dbReference type="InterPro" id="IPR016024">
    <property type="entry name" value="ARM-type_fold"/>
</dbReference>
<gene>
    <name evidence="2" type="ORF">HK097_011629</name>
</gene>
<feature type="region of interest" description="Disordered" evidence="1">
    <location>
        <begin position="1115"/>
        <end position="1149"/>
    </location>
</feature>
<evidence type="ECO:0000313" key="3">
    <source>
        <dbReference type="Proteomes" id="UP001212841"/>
    </source>
</evidence>
<name>A0AAD5SHK0_9FUNG</name>
<reference evidence="2" key="1">
    <citation type="submission" date="2020-05" db="EMBL/GenBank/DDBJ databases">
        <title>Phylogenomic resolution of chytrid fungi.</title>
        <authorList>
            <person name="Stajich J.E."/>
            <person name="Amses K."/>
            <person name="Simmons R."/>
            <person name="Seto K."/>
            <person name="Myers J."/>
            <person name="Bonds A."/>
            <person name="Quandt C.A."/>
            <person name="Barry K."/>
            <person name="Liu P."/>
            <person name="Grigoriev I."/>
            <person name="Longcore J.E."/>
            <person name="James T.Y."/>
        </authorList>
    </citation>
    <scope>NUCLEOTIDE SEQUENCE</scope>
    <source>
        <strain evidence="2">JEL0318</strain>
    </source>
</reference>
<dbReference type="SUPFAM" id="SSF48371">
    <property type="entry name" value="ARM repeat"/>
    <property type="match status" value="1"/>
</dbReference>
<accession>A0AAD5SHK0</accession>
<dbReference type="EMBL" id="JADGJD010000098">
    <property type="protein sequence ID" value="KAJ3055066.1"/>
    <property type="molecule type" value="Genomic_DNA"/>
</dbReference>
<comment type="caution">
    <text evidence="2">The sequence shown here is derived from an EMBL/GenBank/DDBJ whole genome shotgun (WGS) entry which is preliminary data.</text>
</comment>
<organism evidence="2 3">
    <name type="scientific">Rhizophlyctis rosea</name>
    <dbReference type="NCBI Taxonomy" id="64517"/>
    <lineage>
        <taxon>Eukaryota</taxon>
        <taxon>Fungi</taxon>
        <taxon>Fungi incertae sedis</taxon>
        <taxon>Chytridiomycota</taxon>
        <taxon>Chytridiomycota incertae sedis</taxon>
        <taxon>Chytridiomycetes</taxon>
        <taxon>Rhizophlyctidales</taxon>
        <taxon>Rhizophlyctidaceae</taxon>
        <taxon>Rhizophlyctis</taxon>
    </lineage>
</organism>
<proteinExistence type="predicted"/>
<feature type="compositionally biased region" description="Polar residues" evidence="1">
    <location>
        <begin position="1122"/>
        <end position="1135"/>
    </location>
</feature>
<evidence type="ECO:0000313" key="2">
    <source>
        <dbReference type="EMBL" id="KAJ3055066.1"/>
    </source>
</evidence>
<dbReference type="Proteomes" id="UP001212841">
    <property type="component" value="Unassembled WGS sequence"/>
</dbReference>
<sequence length="1340" mass="150037">MGMKTLHRVVNSLEYLNKAGKLKQMEIVRLWGSKSEKFDTFLMQTLVPYLNMPDEEIQMATIRVLHALIPSFNTASPADIAFAWSYFRTLMDSKIRSPLLQAVLLLIKEFPLPRLNEDAREEILTVLFNRKLLKALFRLCFHRDPAVRSIVYDLIGSSTDFWKSSGLFASAMGILLLCIGDHNVECAKKVITHLFQLSTTPFRTIVTPLGLIKDALTSPQMVIMKAYDELANVLARERIELKELIDAMVKDENVDEFWDFWLRDVPENQLVRPDEYSYTRNFVQSPFWCALVLTRLGVAPPVVASNEATPRDVMPTTPAGKRRFLCGFMLCLLPTCGMPDPGMRRAACICAIRCCFSGFQLNPGIMRGLLEYASQQMLQHKQWTFQVLIRYVARLKLPGIAPAILIQYLDLALEVAYNSPSSTIKISALELIETLLLVFPHGIGTKLSEVRDTIRYLITDVDADVVNTASRIYPLIFRCVSSTNAVTFYEYLRDEVNVIEKGGLEAAGDPHVANLDRDQAERVMRLSLVSIGTITGSGTAFTIVQELMRHLRNSNPSFRAAALSSILAQIPQLDGVQSQMVIWTILPMYADPSRAVRLAFSRYLRKIPSRLESLCKCLPPHPDDSLIMPNTSWEDLLTDQASYTVNTKNLDDIMSDLDALMTGPDPNVLPLEDDGFHVPTISEKLMARIKDLVRGYTGVVPLGNVSQVLYHLQAFQSHPQMQGSAMLVLSEFCCLHEGCQGEIIDIFVNCLGHEILPETTTLIEACTLGLKNIADYAPATFKQILAKITAPAIANEGDLIALLYLSDAIRDVTANKAPELLRKYLPVLASQRNSVKKRLLAMYLSVELALIAGQDEMVRVLDTIQGFLDSVDEEDVKIKIYNFLGKELASLGPKHTLFRGLLSNAKKEVKSKDPAVRMRTLAVFRIFTKHLAAEEAMWFCFLYLADSNRDIRRKAKELIISEGLIDFAVPGLRVQKPSANPLRSSILDACKLPSIQSLGVTINTNAKEESAVTVPLRDEDPYNARWYSSDTRKKLTDRYGLPEALFDRATIPVSRSIMTVIDEKCTASKKLSPEQVAKSQWLLNLDTVTILHECMKKYPNVAVELIENTLDKVEEGMRDESQASTQPKRGQPPTSSDERLTGSGNSLDEDEGVDIEAEIHLIDLLSNLLFAYGGRDDKIYGWMDRLQAFITACNNGARIIREGLYTDLENSFFFYSDYIDVPIVSDEQYEALEAFKAAAQDATLEIVKTGKTDKLTSLEAKKNDLNDVVDAKSEQLRRLTIMALHGTSGYGLYHALSTTCPETRLIDAFQFISGMLENEHRGIRIAAVEALVTITKLQLS</sequence>
<dbReference type="InterPro" id="IPR011989">
    <property type="entry name" value="ARM-like"/>
</dbReference>
<evidence type="ECO:0000256" key="1">
    <source>
        <dbReference type="SAM" id="MobiDB-lite"/>
    </source>
</evidence>
<dbReference type="Gene3D" id="1.25.10.10">
    <property type="entry name" value="Leucine-rich Repeat Variant"/>
    <property type="match status" value="2"/>
</dbReference>
<keyword evidence="3" id="KW-1185">Reference proteome</keyword>